<accession>A0AAE3GTC9</accession>
<dbReference type="Pfam" id="PF11209">
    <property type="entry name" value="LmeA"/>
    <property type="match status" value="1"/>
</dbReference>
<proteinExistence type="predicted"/>
<dbReference type="EMBL" id="JAMZMM010000123">
    <property type="protein sequence ID" value="MCP2729531.1"/>
    <property type="molecule type" value="Genomic_DNA"/>
</dbReference>
<sequence>MIGGFVGIPNNNGTDWGEQMLNTVANNTIRHLFTRSELVEVSVRCYPSSKLLQGSIDSFRMKGSGLVIRQDFRTEEMSFETDAVSLDFGSLLKGKLSLKQPTQAIAQVILTEADINNSFKANLVRKHLENVSIPALSELSGNQPISFTDVEVKLKQNNRIQLFAKVNLCDRGLVPISMTSTLAVERRKSILFKDTQFEPDSIPEELREISETLTTALDGILNKMVDLDRFNLDGVKLRINRLETQGKRLVFSGYAQIERIPNNP</sequence>
<protein>
    <submittedName>
        <fullName evidence="1">DUF2993 domain-containing protein</fullName>
    </submittedName>
</protein>
<evidence type="ECO:0000313" key="1">
    <source>
        <dbReference type="EMBL" id="MCP2729531.1"/>
    </source>
</evidence>
<organism evidence="1 2">
    <name type="scientific">Limnofasciculus baicalensis BBK-W-15</name>
    <dbReference type="NCBI Taxonomy" id="2699891"/>
    <lineage>
        <taxon>Bacteria</taxon>
        <taxon>Bacillati</taxon>
        <taxon>Cyanobacteriota</taxon>
        <taxon>Cyanophyceae</taxon>
        <taxon>Coleofasciculales</taxon>
        <taxon>Coleofasciculaceae</taxon>
        <taxon>Limnofasciculus</taxon>
        <taxon>Limnofasciculus baicalensis</taxon>
    </lineage>
</organism>
<dbReference type="RefSeq" id="WP_254012315.1">
    <property type="nucleotide sequence ID" value="NZ_JAMZMM010000123.1"/>
</dbReference>
<dbReference type="Proteomes" id="UP001204953">
    <property type="component" value="Unassembled WGS sequence"/>
</dbReference>
<reference evidence="1" key="1">
    <citation type="submission" date="2022-06" db="EMBL/GenBank/DDBJ databases">
        <title>New cyanobacteria of genus Symplocastrum in benthos of Lake Baikal.</title>
        <authorList>
            <person name="Sorokovikova E."/>
            <person name="Tikhonova I."/>
            <person name="Krasnopeev A."/>
            <person name="Evseev P."/>
            <person name="Gladkikh A."/>
            <person name="Belykh O."/>
        </authorList>
    </citation>
    <scope>NUCLEOTIDE SEQUENCE</scope>
    <source>
        <strain evidence="1">BBK-W-15</strain>
    </source>
</reference>
<dbReference type="AlphaFoldDB" id="A0AAE3GTC9"/>
<name>A0AAE3GTC9_9CYAN</name>
<gene>
    <name evidence="1" type="ORF">NJ959_13825</name>
</gene>
<dbReference type="InterPro" id="IPR021373">
    <property type="entry name" value="DUF2993"/>
</dbReference>
<evidence type="ECO:0000313" key="2">
    <source>
        <dbReference type="Proteomes" id="UP001204953"/>
    </source>
</evidence>
<keyword evidence="2" id="KW-1185">Reference proteome</keyword>
<comment type="caution">
    <text evidence="1">The sequence shown here is derived from an EMBL/GenBank/DDBJ whole genome shotgun (WGS) entry which is preliminary data.</text>
</comment>